<organism evidence="1 2">
    <name type="scientific">Fusobacterium animalis ATCC 51191</name>
    <dbReference type="NCBI Taxonomy" id="997347"/>
    <lineage>
        <taxon>Bacteria</taxon>
        <taxon>Fusobacteriati</taxon>
        <taxon>Fusobacteriota</taxon>
        <taxon>Fusobacteriia</taxon>
        <taxon>Fusobacteriales</taxon>
        <taxon>Fusobacteriaceae</taxon>
        <taxon>Fusobacterium</taxon>
    </lineage>
</organism>
<reference evidence="1 2" key="1">
    <citation type="submission" date="2011-05" db="EMBL/GenBank/DDBJ databases">
        <authorList>
            <person name="Muzny D."/>
            <person name="Qin X."/>
            <person name="Deng J."/>
            <person name="Jiang H."/>
            <person name="Liu Y."/>
            <person name="Qu J."/>
            <person name="Song X.-Z."/>
            <person name="Zhang L."/>
            <person name="Thornton R."/>
            <person name="Coyle M."/>
            <person name="Francisco L."/>
            <person name="Jackson L."/>
            <person name="Javaid M."/>
            <person name="Korchina V."/>
            <person name="Kovar C."/>
            <person name="Mata R."/>
            <person name="Mathew T."/>
            <person name="Ngo R."/>
            <person name="Nguyen L."/>
            <person name="Nguyen N."/>
            <person name="Okwuonu G."/>
            <person name="Ongeri F."/>
            <person name="Pham C."/>
            <person name="Simmons D."/>
            <person name="Wilczek-Boney K."/>
            <person name="Hale W."/>
            <person name="Jakkamsetti A."/>
            <person name="Pham P."/>
            <person name="Ruth R."/>
            <person name="San Lucas F."/>
            <person name="Warren J."/>
            <person name="Zhang J."/>
            <person name="Zhao Z."/>
            <person name="Zhou C."/>
            <person name="Zhu D."/>
            <person name="Lee S."/>
            <person name="Bess C."/>
            <person name="Blankenburg K."/>
            <person name="Forbes L."/>
            <person name="Fu Q."/>
            <person name="Gubbala S."/>
            <person name="Hirani K."/>
            <person name="Jayaseelan J.C."/>
            <person name="Lara F."/>
            <person name="Munidasa M."/>
            <person name="Palculict T."/>
            <person name="Patil S."/>
            <person name="Pu L.-L."/>
            <person name="Saada N."/>
            <person name="Tang L."/>
            <person name="Weissenberger G."/>
            <person name="Zhu Y."/>
            <person name="Hemphill L."/>
            <person name="Shang Y."/>
            <person name="Youmans B."/>
            <person name="Ayvaz T."/>
            <person name="Ross M."/>
            <person name="Santibanez J."/>
            <person name="Aqrawi P."/>
            <person name="Gross S."/>
            <person name="Joshi V."/>
            <person name="Fowler G."/>
            <person name="Nazareth L."/>
            <person name="Reid J."/>
            <person name="Worley K."/>
            <person name="Petrosino J."/>
            <person name="Highlander S."/>
            <person name="Gibbs R."/>
        </authorList>
    </citation>
    <scope>NUCLEOTIDE SEQUENCE [LARGE SCALE GENOMIC DNA]</scope>
    <source>
        <strain evidence="1 2">ATCC 51191</strain>
    </source>
</reference>
<dbReference type="HOGENOM" id="CLU_3091926_0_0_0"/>
<dbReference type="EMBL" id="AFQD01000423">
    <property type="protein sequence ID" value="EGQ78750.1"/>
    <property type="molecule type" value="Genomic_DNA"/>
</dbReference>
<accession>F9EQL8</accession>
<keyword evidence="2" id="KW-1185">Reference proteome</keyword>
<dbReference type="Proteomes" id="UP000005392">
    <property type="component" value="Unassembled WGS sequence"/>
</dbReference>
<protein>
    <submittedName>
        <fullName evidence="1">Uncharacterized protein</fullName>
    </submittedName>
</protein>
<comment type="caution">
    <text evidence="1">The sequence shown here is derived from an EMBL/GenBank/DDBJ whole genome shotgun (WGS) entry which is preliminary data.</text>
</comment>
<evidence type="ECO:0000313" key="1">
    <source>
        <dbReference type="EMBL" id="EGQ78750.1"/>
    </source>
</evidence>
<dbReference type="AlphaFoldDB" id="F9EQL8"/>
<proteinExistence type="predicted"/>
<feature type="non-terminal residue" evidence="1">
    <location>
        <position position="1"/>
    </location>
</feature>
<name>F9EQL8_9FUSO</name>
<gene>
    <name evidence="1" type="ORF">HMPREF9094_2223</name>
</gene>
<evidence type="ECO:0000313" key="2">
    <source>
        <dbReference type="Proteomes" id="UP000005392"/>
    </source>
</evidence>
<sequence>VERAFRSSGNIIGCQVIIIYNLKMLRVFQRKFIVKKLECNLIIFIYIRGRL</sequence>